<feature type="compositionally biased region" description="Basic and acidic residues" evidence="1">
    <location>
        <begin position="38"/>
        <end position="47"/>
    </location>
</feature>
<reference evidence="2 3" key="1">
    <citation type="journal article" date="2023" name="Elife">
        <title>Identification of key yeast species and microbe-microbe interactions impacting larval growth of Drosophila in the wild.</title>
        <authorList>
            <person name="Mure A."/>
            <person name="Sugiura Y."/>
            <person name="Maeda R."/>
            <person name="Honda K."/>
            <person name="Sakurai N."/>
            <person name="Takahashi Y."/>
            <person name="Watada M."/>
            <person name="Katoh T."/>
            <person name="Gotoh A."/>
            <person name="Gotoh Y."/>
            <person name="Taniguchi I."/>
            <person name="Nakamura K."/>
            <person name="Hayashi T."/>
            <person name="Katayama T."/>
            <person name="Uemura T."/>
            <person name="Hattori Y."/>
        </authorList>
    </citation>
    <scope>NUCLEOTIDE SEQUENCE [LARGE SCALE GENOMIC DNA]</scope>
    <source>
        <strain evidence="2 3">KH-74</strain>
    </source>
</reference>
<evidence type="ECO:0000313" key="3">
    <source>
        <dbReference type="Proteomes" id="UP001377567"/>
    </source>
</evidence>
<evidence type="ECO:0000256" key="1">
    <source>
        <dbReference type="SAM" id="MobiDB-lite"/>
    </source>
</evidence>
<accession>A0AAV5S632</accession>
<evidence type="ECO:0000313" key="2">
    <source>
        <dbReference type="EMBL" id="GMM58896.1"/>
    </source>
</evidence>
<gene>
    <name evidence="2" type="ORF">DAKH74_055130</name>
</gene>
<feature type="region of interest" description="Disordered" evidence="1">
    <location>
        <begin position="35"/>
        <end position="56"/>
    </location>
</feature>
<organism evidence="2 3">
    <name type="scientific">Maudiozyma humilis</name>
    <name type="common">Sour dough yeast</name>
    <name type="synonym">Kazachstania humilis</name>
    <dbReference type="NCBI Taxonomy" id="51915"/>
    <lineage>
        <taxon>Eukaryota</taxon>
        <taxon>Fungi</taxon>
        <taxon>Dikarya</taxon>
        <taxon>Ascomycota</taxon>
        <taxon>Saccharomycotina</taxon>
        <taxon>Saccharomycetes</taxon>
        <taxon>Saccharomycetales</taxon>
        <taxon>Saccharomycetaceae</taxon>
        <taxon>Maudiozyma</taxon>
    </lineage>
</organism>
<dbReference type="EMBL" id="BTGD01000025">
    <property type="protein sequence ID" value="GMM58896.1"/>
    <property type="molecule type" value="Genomic_DNA"/>
</dbReference>
<sequence length="123" mass="13548">MSIKGTPLDPNFGYHGADDYMKMLGEGQAANAYVATDQRSEPEKETAATEAEAPRLPTDIFADLGRDYPDAQRLLDDNATYDRTHGILPEDSHPYGPDSWRDTAETHRALGTLAYPDARPATH</sequence>
<dbReference type="AlphaFoldDB" id="A0AAV5S632"/>
<keyword evidence="3" id="KW-1185">Reference proteome</keyword>
<protein>
    <submittedName>
        <fullName evidence="2">Uncharacterized protein</fullName>
    </submittedName>
</protein>
<proteinExistence type="predicted"/>
<name>A0AAV5S632_MAUHU</name>
<dbReference type="Proteomes" id="UP001377567">
    <property type="component" value="Unassembled WGS sequence"/>
</dbReference>
<comment type="caution">
    <text evidence="2">The sequence shown here is derived from an EMBL/GenBank/DDBJ whole genome shotgun (WGS) entry which is preliminary data.</text>
</comment>